<gene>
    <name evidence="1" type="ORF">CGI_10024721</name>
</gene>
<dbReference type="HOGENOM" id="CLU_2640539_0_0_1"/>
<reference evidence="1" key="1">
    <citation type="journal article" date="2012" name="Nature">
        <title>The oyster genome reveals stress adaptation and complexity of shell formation.</title>
        <authorList>
            <person name="Zhang G."/>
            <person name="Fang X."/>
            <person name="Guo X."/>
            <person name="Li L."/>
            <person name="Luo R."/>
            <person name="Xu F."/>
            <person name="Yang P."/>
            <person name="Zhang L."/>
            <person name="Wang X."/>
            <person name="Qi H."/>
            <person name="Xiong Z."/>
            <person name="Que H."/>
            <person name="Xie Y."/>
            <person name="Holland P.W."/>
            <person name="Paps J."/>
            <person name="Zhu Y."/>
            <person name="Wu F."/>
            <person name="Chen Y."/>
            <person name="Wang J."/>
            <person name="Peng C."/>
            <person name="Meng J."/>
            <person name="Yang L."/>
            <person name="Liu J."/>
            <person name="Wen B."/>
            <person name="Zhang N."/>
            <person name="Huang Z."/>
            <person name="Zhu Q."/>
            <person name="Feng Y."/>
            <person name="Mount A."/>
            <person name="Hedgecock D."/>
            <person name="Xu Z."/>
            <person name="Liu Y."/>
            <person name="Domazet-Loso T."/>
            <person name="Du Y."/>
            <person name="Sun X."/>
            <person name="Zhang S."/>
            <person name="Liu B."/>
            <person name="Cheng P."/>
            <person name="Jiang X."/>
            <person name="Li J."/>
            <person name="Fan D."/>
            <person name="Wang W."/>
            <person name="Fu W."/>
            <person name="Wang T."/>
            <person name="Wang B."/>
            <person name="Zhang J."/>
            <person name="Peng Z."/>
            <person name="Li Y."/>
            <person name="Li N."/>
            <person name="Wang J."/>
            <person name="Chen M."/>
            <person name="He Y."/>
            <person name="Tan F."/>
            <person name="Song X."/>
            <person name="Zheng Q."/>
            <person name="Huang R."/>
            <person name="Yang H."/>
            <person name="Du X."/>
            <person name="Chen L."/>
            <person name="Yang M."/>
            <person name="Gaffney P.M."/>
            <person name="Wang S."/>
            <person name="Luo L."/>
            <person name="She Z."/>
            <person name="Ming Y."/>
            <person name="Huang W."/>
            <person name="Zhang S."/>
            <person name="Huang B."/>
            <person name="Zhang Y."/>
            <person name="Qu T."/>
            <person name="Ni P."/>
            <person name="Miao G."/>
            <person name="Wang J."/>
            <person name="Wang Q."/>
            <person name="Steinberg C.E."/>
            <person name="Wang H."/>
            <person name="Li N."/>
            <person name="Qian L."/>
            <person name="Zhang G."/>
            <person name="Li Y."/>
            <person name="Yang H."/>
            <person name="Liu X."/>
            <person name="Wang J."/>
            <person name="Yin Y."/>
            <person name="Wang J."/>
        </authorList>
    </citation>
    <scope>NUCLEOTIDE SEQUENCE [LARGE SCALE GENOMIC DNA]</scope>
    <source>
        <strain evidence="1">05x7-T-G4-1.051#20</strain>
    </source>
</reference>
<dbReference type="InParanoid" id="K1QVD8"/>
<name>K1QVD8_MAGGI</name>
<dbReference type="EMBL" id="JH815993">
    <property type="protein sequence ID" value="EKC32930.1"/>
    <property type="molecule type" value="Genomic_DNA"/>
</dbReference>
<organism evidence="1">
    <name type="scientific">Magallana gigas</name>
    <name type="common">Pacific oyster</name>
    <name type="synonym">Crassostrea gigas</name>
    <dbReference type="NCBI Taxonomy" id="29159"/>
    <lineage>
        <taxon>Eukaryota</taxon>
        <taxon>Metazoa</taxon>
        <taxon>Spiralia</taxon>
        <taxon>Lophotrochozoa</taxon>
        <taxon>Mollusca</taxon>
        <taxon>Bivalvia</taxon>
        <taxon>Autobranchia</taxon>
        <taxon>Pteriomorphia</taxon>
        <taxon>Ostreida</taxon>
        <taxon>Ostreoidea</taxon>
        <taxon>Ostreidae</taxon>
        <taxon>Magallana</taxon>
    </lineage>
</organism>
<sequence length="77" mass="8530">MKELAAIGIGGVNLEKPIGGGRITVVFDKKDVPDSEMEGAMELGEKLVRYGVKFDEYKSQLENNENILCPSKKQKNM</sequence>
<accession>K1QVD8</accession>
<proteinExistence type="predicted"/>
<evidence type="ECO:0000313" key="1">
    <source>
        <dbReference type="EMBL" id="EKC32930.1"/>
    </source>
</evidence>
<dbReference type="AlphaFoldDB" id="K1QVD8"/>
<protein>
    <submittedName>
        <fullName evidence="1">Uncharacterized protein</fullName>
    </submittedName>
</protein>